<dbReference type="AlphaFoldDB" id="A0A081PCC9"/>
<feature type="chain" id="PRO_5001761620" description="Organic solvent tolerance-like N-terminal domain-containing protein" evidence="1">
    <location>
        <begin position="20"/>
        <end position="192"/>
    </location>
</feature>
<name>A0A081PCC9_9SPHI</name>
<dbReference type="EMBL" id="JNFF01000116">
    <property type="protein sequence ID" value="KEQ28352.1"/>
    <property type="molecule type" value="Genomic_DNA"/>
</dbReference>
<dbReference type="OrthoDB" id="745612at2"/>
<evidence type="ECO:0000256" key="1">
    <source>
        <dbReference type="SAM" id="SignalP"/>
    </source>
</evidence>
<keyword evidence="1" id="KW-0732">Signal</keyword>
<proteinExistence type="predicted"/>
<evidence type="ECO:0000313" key="3">
    <source>
        <dbReference type="Proteomes" id="UP000028007"/>
    </source>
</evidence>
<sequence length="192" mass="22284">MKKIFLSVLLLCTVFFSQAQTVTSARFFVDNNRDSFRYIELLLDNDVMVVIDDSGQIESMESARSGGNNSIDRPDFRVSYYDQFDMHDPTGKIKSIGNLQFTYYNTFDIHDKFGLLKSIGDIKIEYYNSFDINDPKGKVKLVGPVKIEYFNKFDRDEDFGRIKSIQGNTSRVAVMGRTNNNNNWRKGRNDRY</sequence>
<protein>
    <recommendedName>
        <fullName evidence="4">Organic solvent tolerance-like N-terminal domain-containing protein</fullName>
    </recommendedName>
</protein>
<reference evidence="2 3" key="1">
    <citation type="journal article" date="1992" name="Int. J. Syst. Bacteriol.">
        <title>Sphingobacterium antarcticus sp. nov. a Psychrotrophic Bacterium from the Soils of Schirmacher Oasis, Antarctica.</title>
        <authorList>
            <person name="Shivaji S."/>
            <person name="Ray M.K."/>
            <person name="Rao N.S."/>
            <person name="Saiserr L."/>
            <person name="Jagannadham M.V."/>
            <person name="Kumar G.S."/>
            <person name="Reddy G."/>
            <person name="Bhargava P.M."/>
        </authorList>
    </citation>
    <scope>NUCLEOTIDE SEQUENCE [LARGE SCALE GENOMIC DNA]</scope>
    <source>
        <strain evidence="2 3">4BY</strain>
    </source>
</reference>
<keyword evidence="3" id="KW-1185">Reference proteome</keyword>
<accession>A0A081PCC9</accession>
<dbReference type="Proteomes" id="UP000028007">
    <property type="component" value="Unassembled WGS sequence"/>
</dbReference>
<feature type="signal peptide" evidence="1">
    <location>
        <begin position="1"/>
        <end position="19"/>
    </location>
</feature>
<gene>
    <name evidence="2" type="ORF">N180_01590</name>
</gene>
<evidence type="ECO:0000313" key="2">
    <source>
        <dbReference type="EMBL" id="KEQ28352.1"/>
    </source>
</evidence>
<organism evidence="2 3">
    <name type="scientific">Pedobacter antarcticus 4BY</name>
    <dbReference type="NCBI Taxonomy" id="1358423"/>
    <lineage>
        <taxon>Bacteria</taxon>
        <taxon>Pseudomonadati</taxon>
        <taxon>Bacteroidota</taxon>
        <taxon>Sphingobacteriia</taxon>
        <taxon>Sphingobacteriales</taxon>
        <taxon>Sphingobacteriaceae</taxon>
        <taxon>Pedobacter</taxon>
    </lineage>
</organism>
<dbReference type="RefSeq" id="WP_051760206.1">
    <property type="nucleotide sequence ID" value="NZ_JNFF01000116.1"/>
</dbReference>
<evidence type="ECO:0008006" key="4">
    <source>
        <dbReference type="Google" id="ProtNLM"/>
    </source>
</evidence>
<comment type="caution">
    <text evidence="2">The sequence shown here is derived from an EMBL/GenBank/DDBJ whole genome shotgun (WGS) entry which is preliminary data.</text>
</comment>
<dbReference type="eggNOG" id="ENOG5033IPB">
    <property type="taxonomic scope" value="Bacteria"/>
</dbReference>